<feature type="compositionally biased region" description="Polar residues" evidence="1">
    <location>
        <begin position="140"/>
        <end position="155"/>
    </location>
</feature>
<evidence type="ECO:0000313" key="3">
    <source>
        <dbReference type="Proteomes" id="UP001157418"/>
    </source>
</evidence>
<keyword evidence="3" id="KW-1185">Reference proteome</keyword>
<protein>
    <submittedName>
        <fullName evidence="2">Uncharacterized protein</fullName>
    </submittedName>
</protein>
<feature type="compositionally biased region" description="Basic and acidic residues" evidence="1">
    <location>
        <begin position="101"/>
        <end position="123"/>
    </location>
</feature>
<sequence>MESAKPSSSAPPYSGGRAGAGGKFRKPPISRKRASTPYDRPSLTTGNNKSDEPQDGGGSWLSKLVVNPARRLIVGGATRILPSFFSKSDSSSADEYENDPPGDRDDQHIDATENAKSDAKHTLELGVSSNERDKLKGSSEHNILQQDESKNSPSNHGLAKIENMLKGKQFSRDERNRLMEILNSRLVDVSNTEEEKKTPEVISLSHGKAKENVVEIPMPHLQSNVKDEVGASPIDIARAYMMGNRTSEKLGFNTYTIKSKDERESQNHDLIPSKLHNISPSSKSPTCWPGVMVQEQRGYLTPQIQRTRYGLHGFPRTPYSRTIYSTTKPKVNQIQSDNKPYNVSVTPFQHSRTPIFGQMKSSGDVYGSVGPIRRVRNKFPFEPQSERRSSASRSFVPDFQKNLEASGSSITSGASSETVRKIMEQLDRHKPTPKEKADELKLATEWKKSSSENNSNLIIPNSKESSILGSFVKRNDDGVDPVKTLHKDAEPSFGFKNTSAADDEEKGKSQPWSFDSQINGQDASKKRQSQPMLKPISFKRPDPQQVISSSDNSRGFTFPFSVTASSASEPPTPSIMPSFPATGVAPPVIPSYSFGTKKSERVVFSFPSTSSGVIPIGDGESDLKFNFGSDKKRVSFGSIGTDAIAIN</sequence>
<feature type="compositionally biased region" description="Polar residues" evidence="1">
    <location>
        <begin position="510"/>
        <end position="522"/>
    </location>
</feature>
<evidence type="ECO:0000256" key="1">
    <source>
        <dbReference type="SAM" id="MobiDB-lite"/>
    </source>
</evidence>
<name>A0AAU9N4Z7_9ASTR</name>
<feature type="compositionally biased region" description="Basic and acidic residues" evidence="1">
    <location>
        <begin position="130"/>
        <end position="139"/>
    </location>
</feature>
<dbReference type="PANTHER" id="PTHR33416">
    <property type="entry name" value="NUCLEAR PORE COMPLEX PROTEIN NUP1"/>
    <property type="match status" value="1"/>
</dbReference>
<feature type="region of interest" description="Disordered" evidence="1">
    <location>
        <begin position="1"/>
        <end position="61"/>
    </location>
</feature>
<dbReference type="AlphaFoldDB" id="A0AAU9N4Z7"/>
<feature type="region of interest" description="Disordered" evidence="1">
    <location>
        <begin position="83"/>
        <end position="162"/>
    </location>
</feature>
<feature type="compositionally biased region" description="Low complexity" evidence="1">
    <location>
        <begin position="1"/>
        <end position="15"/>
    </location>
</feature>
<dbReference type="EMBL" id="CAKMRJ010003334">
    <property type="protein sequence ID" value="CAH1432836.1"/>
    <property type="molecule type" value="Genomic_DNA"/>
</dbReference>
<organism evidence="2 3">
    <name type="scientific">Lactuca virosa</name>
    <dbReference type="NCBI Taxonomy" id="75947"/>
    <lineage>
        <taxon>Eukaryota</taxon>
        <taxon>Viridiplantae</taxon>
        <taxon>Streptophyta</taxon>
        <taxon>Embryophyta</taxon>
        <taxon>Tracheophyta</taxon>
        <taxon>Spermatophyta</taxon>
        <taxon>Magnoliopsida</taxon>
        <taxon>eudicotyledons</taxon>
        <taxon>Gunneridae</taxon>
        <taxon>Pentapetalae</taxon>
        <taxon>asterids</taxon>
        <taxon>campanulids</taxon>
        <taxon>Asterales</taxon>
        <taxon>Asteraceae</taxon>
        <taxon>Cichorioideae</taxon>
        <taxon>Cichorieae</taxon>
        <taxon>Lactucinae</taxon>
        <taxon>Lactuca</taxon>
    </lineage>
</organism>
<accession>A0AAU9N4Z7</accession>
<feature type="compositionally biased region" description="Basic residues" evidence="1">
    <location>
        <begin position="23"/>
        <end position="34"/>
    </location>
</feature>
<comment type="caution">
    <text evidence="2">The sequence shown here is derived from an EMBL/GenBank/DDBJ whole genome shotgun (WGS) entry which is preliminary data.</text>
</comment>
<evidence type="ECO:0000313" key="2">
    <source>
        <dbReference type="EMBL" id="CAH1432836.1"/>
    </source>
</evidence>
<gene>
    <name evidence="2" type="ORF">LVIROSA_LOCUS19460</name>
</gene>
<dbReference type="GO" id="GO:0071763">
    <property type="term" value="P:nuclear membrane organization"/>
    <property type="evidence" value="ECO:0007669"/>
    <property type="project" value="TreeGrafter"/>
</dbReference>
<proteinExistence type="predicted"/>
<reference evidence="2 3" key="1">
    <citation type="submission" date="2022-01" db="EMBL/GenBank/DDBJ databases">
        <authorList>
            <person name="Xiong W."/>
            <person name="Schranz E."/>
        </authorList>
    </citation>
    <scope>NUCLEOTIDE SEQUENCE [LARGE SCALE GENOMIC DNA]</scope>
</reference>
<dbReference type="Proteomes" id="UP001157418">
    <property type="component" value="Unassembled WGS sequence"/>
</dbReference>
<dbReference type="PANTHER" id="PTHR33416:SF18">
    <property type="entry name" value="NUCLEOPORIN-LIKE PROTEIN"/>
    <property type="match status" value="1"/>
</dbReference>
<dbReference type="GO" id="GO:0005635">
    <property type="term" value="C:nuclear envelope"/>
    <property type="evidence" value="ECO:0007669"/>
    <property type="project" value="TreeGrafter"/>
</dbReference>
<feature type="region of interest" description="Disordered" evidence="1">
    <location>
        <begin position="482"/>
        <end position="552"/>
    </location>
</feature>